<dbReference type="Proteomes" id="UP000468735">
    <property type="component" value="Unassembled WGS sequence"/>
</dbReference>
<gene>
    <name evidence="1" type="ORF">F8566_34215</name>
</gene>
<evidence type="ECO:0000313" key="1">
    <source>
        <dbReference type="EMBL" id="KAB2343768.1"/>
    </source>
</evidence>
<dbReference type="OrthoDB" id="9794948at2"/>
<dbReference type="SUPFAM" id="SSF50475">
    <property type="entry name" value="FMN-binding split barrel"/>
    <property type="match status" value="1"/>
</dbReference>
<protein>
    <submittedName>
        <fullName evidence="1">FMN-binding negative transcriptional regulator</fullName>
    </submittedName>
</protein>
<dbReference type="AlphaFoldDB" id="A0A6H9YN31"/>
<dbReference type="Pfam" id="PF04299">
    <property type="entry name" value="FMN_bind_2"/>
    <property type="match status" value="1"/>
</dbReference>
<evidence type="ECO:0000313" key="2">
    <source>
        <dbReference type="Proteomes" id="UP000468735"/>
    </source>
</evidence>
<dbReference type="PANTHER" id="PTHR35802">
    <property type="entry name" value="PROTEASE SYNTHASE AND SPORULATION PROTEIN PAI 2"/>
    <property type="match status" value="1"/>
</dbReference>
<reference evidence="1 2" key="1">
    <citation type="submission" date="2019-09" db="EMBL/GenBank/DDBJ databases">
        <title>Actinomadura physcomitrii sp. nov., a novel actinomycete isolated from moss [Physcomitrium sphaericum (Ludw) Fuernr].</title>
        <authorList>
            <person name="Zhuang X."/>
            <person name="Liu C."/>
        </authorList>
    </citation>
    <scope>NUCLEOTIDE SEQUENCE [LARGE SCALE GENOMIC DNA]</scope>
    <source>
        <strain evidence="1 2">HMC1</strain>
    </source>
</reference>
<dbReference type="Gene3D" id="2.30.110.10">
    <property type="entry name" value="Electron Transport, Fmn-binding Protein, Chain A"/>
    <property type="match status" value="1"/>
</dbReference>
<name>A0A6H9YN31_9ACTN</name>
<comment type="caution">
    <text evidence="1">The sequence shown here is derived from an EMBL/GenBank/DDBJ whole genome shotgun (WGS) entry which is preliminary data.</text>
</comment>
<dbReference type="InterPro" id="IPR007396">
    <property type="entry name" value="TR_PAI2-type"/>
</dbReference>
<dbReference type="RefSeq" id="WP_151565992.1">
    <property type="nucleotide sequence ID" value="NZ_WBMT01000018.1"/>
</dbReference>
<sequence>MFVPSHYRIKDEDWHHRIIDGHPLATLTTNGTTAPLATRLPALVAPGEPESGPLAGTEILGHLNRANPHWKALTDGTYARLMFDGPGGFVTPAVYPGDPSAPTWNFAAVHVCGRLRLIRGREETLEVVRWTAARLEDRFGAGWDQTSSVDYFRRIVHGVGAFRLTIESVEALFKLSQEKPADVQESVIRRYEADPSGAGWPIARLMREAGMGGSAGSPDDTVSSCPF</sequence>
<keyword evidence="2" id="KW-1185">Reference proteome</keyword>
<accession>A0A6H9YN31</accession>
<organism evidence="1 2">
    <name type="scientific">Actinomadura rudentiformis</name>
    <dbReference type="NCBI Taxonomy" id="359158"/>
    <lineage>
        <taxon>Bacteria</taxon>
        <taxon>Bacillati</taxon>
        <taxon>Actinomycetota</taxon>
        <taxon>Actinomycetes</taxon>
        <taxon>Streptosporangiales</taxon>
        <taxon>Thermomonosporaceae</taxon>
        <taxon>Actinomadura</taxon>
    </lineage>
</organism>
<proteinExistence type="predicted"/>
<dbReference type="PIRSF" id="PIRSF010372">
    <property type="entry name" value="PaiB"/>
    <property type="match status" value="1"/>
</dbReference>
<dbReference type="PANTHER" id="PTHR35802:SF1">
    <property type="entry name" value="PROTEASE SYNTHASE AND SPORULATION PROTEIN PAI 2"/>
    <property type="match status" value="1"/>
</dbReference>
<dbReference type="InterPro" id="IPR012349">
    <property type="entry name" value="Split_barrel_FMN-bd"/>
</dbReference>
<dbReference type="EMBL" id="WBMT01000018">
    <property type="protein sequence ID" value="KAB2343768.1"/>
    <property type="molecule type" value="Genomic_DNA"/>
</dbReference>